<dbReference type="PIRSF" id="PIRSF005799">
    <property type="entry name" value="UDP-gal_transpt"/>
    <property type="match status" value="1"/>
</dbReference>
<feature type="transmembrane region" description="Helical" evidence="7">
    <location>
        <begin position="83"/>
        <end position="105"/>
    </location>
</feature>
<accession>A0AAN8P6D3</accession>
<dbReference type="SUPFAM" id="SSF103481">
    <property type="entry name" value="Multidrug resistance efflux transporter EmrE"/>
    <property type="match status" value="1"/>
</dbReference>
<dbReference type="NCBIfam" id="TIGR00803">
    <property type="entry name" value="nst"/>
    <property type="match status" value="1"/>
</dbReference>
<dbReference type="Proteomes" id="UP001359485">
    <property type="component" value="Unassembled WGS sequence"/>
</dbReference>
<feature type="transmembrane region" description="Helical" evidence="7">
    <location>
        <begin position="139"/>
        <end position="156"/>
    </location>
</feature>
<dbReference type="GO" id="GO:0015165">
    <property type="term" value="F:pyrimidine nucleotide-sugar transmembrane transporter activity"/>
    <property type="evidence" value="ECO:0007669"/>
    <property type="project" value="InterPro"/>
</dbReference>
<feature type="transmembrane region" description="Helical" evidence="7">
    <location>
        <begin position="208"/>
        <end position="228"/>
    </location>
</feature>
<evidence type="ECO:0000256" key="3">
    <source>
        <dbReference type="ARBA" id="ARBA00022597"/>
    </source>
</evidence>
<dbReference type="AlphaFoldDB" id="A0AAN8P6D3"/>
<proteinExistence type="inferred from homology"/>
<evidence type="ECO:0000313" key="8">
    <source>
        <dbReference type="EMBL" id="KAK6619799.1"/>
    </source>
</evidence>
<comment type="subcellular location">
    <subcellularLocation>
        <location evidence="1">Membrane</location>
        <topology evidence="1">Multi-pass membrane protein</topology>
    </subcellularLocation>
</comment>
<evidence type="ECO:0000313" key="10">
    <source>
        <dbReference type="Proteomes" id="UP001359485"/>
    </source>
</evidence>
<dbReference type="Proteomes" id="UP001372834">
    <property type="component" value="Unassembled WGS sequence"/>
</dbReference>
<dbReference type="PANTHER" id="PTHR10231">
    <property type="entry name" value="NUCLEOTIDE-SUGAR TRANSMEMBRANE TRANSPORTER"/>
    <property type="match status" value="1"/>
</dbReference>
<evidence type="ECO:0008006" key="12">
    <source>
        <dbReference type="Google" id="ProtNLM"/>
    </source>
</evidence>
<evidence type="ECO:0000256" key="4">
    <source>
        <dbReference type="ARBA" id="ARBA00022692"/>
    </source>
</evidence>
<keyword evidence="4 7" id="KW-0812">Transmembrane</keyword>
<keyword evidence="3" id="KW-0813">Transport</keyword>
<feature type="transmembrane region" description="Helical" evidence="7">
    <location>
        <begin position="117"/>
        <end position="134"/>
    </location>
</feature>
<dbReference type="EMBL" id="JAWJWF010000048">
    <property type="protein sequence ID" value="KAK6619799.1"/>
    <property type="molecule type" value="Genomic_DNA"/>
</dbReference>
<feature type="transmembrane region" description="Helical" evidence="7">
    <location>
        <begin position="272"/>
        <end position="292"/>
    </location>
</feature>
<dbReference type="GO" id="GO:0000139">
    <property type="term" value="C:Golgi membrane"/>
    <property type="evidence" value="ECO:0007669"/>
    <property type="project" value="InterPro"/>
</dbReference>
<feature type="transmembrane region" description="Helical" evidence="7">
    <location>
        <begin position="38"/>
        <end position="62"/>
    </location>
</feature>
<evidence type="ECO:0000313" key="11">
    <source>
        <dbReference type="Proteomes" id="UP001372834"/>
    </source>
</evidence>
<protein>
    <recommendedName>
        <fullName evidence="12">UDP-N-acetylglucosamine transporter</fullName>
    </recommendedName>
</protein>
<gene>
    <name evidence="9" type="ORF">RUM43_012144</name>
    <name evidence="8" type="ORF">RUM44_006198</name>
</gene>
<evidence type="ECO:0000256" key="6">
    <source>
        <dbReference type="ARBA" id="ARBA00023136"/>
    </source>
</evidence>
<feature type="transmembrane region" description="Helical" evidence="7">
    <location>
        <begin position="12"/>
        <end position="32"/>
    </location>
</feature>
<keyword evidence="5 7" id="KW-1133">Transmembrane helix</keyword>
<dbReference type="InterPro" id="IPR007271">
    <property type="entry name" value="Nuc_sug_transpt"/>
</dbReference>
<reference evidence="9 11" key="1">
    <citation type="submission" date="2023-10" db="EMBL/GenBank/DDBJ databases">
        <title>Genomes of two closely related lineages of the louse Polyplax serrata with different host specificities.</title>
        <authorList>
            <person name="Martinu J."/>
            <person name="Tarabai H."/>
            <person name="Stefka J."/>
            <person name="Hypsa V."/>
        </authorList>
    </citation>
    <scope>NUCLEOTIDE SEQUENCE [LARGE SCALE GENOMIC DNA]</scope>
    <source>
        <strain evidence="8">98ZLc_SE</strain>
        <strain evidence="9">HR10_N</strain>
    </source>
</reference>
<organism evidence="9 11">
    <name type="scientific">Polyplax serrata</name>
    <name type="common">Common mouse louse</name>
    <dbReference type="NCBI Taxonomy" id="468196"/>
    <lineage>
        <taxon>Eukaryota</taxon>
        <taxon>Metazoa</taxon>
        <taxon>Ecdysozoa</taxon>
        <taxon>Arthropoda</taxon>
        <taxon>Hexapoda</taxon>
        <taxon>Insecta</taxon>
        <taxon>Pterygota</taxon>
        <taxon>Neoptera</taxon>
        <taxon>Paraneoptera</taxon>
        <taxon>Psocodea</taxon>
        <taxon>Troctomorpha</taxon>
        <taxon>Phthiraptera</taxon>
        <taxon>Anoplura</taxon>
        <taxon>Polyplacidae</taxon>
        <taxon>Polyplax</taxon>
    </lineage>
</organism>
<keyword evidence="10" id="KW-1185">Reference proteome</keyword>
<feature type="transmembrane region" description="Helical" evidence="7">
    <location>
        <begin position="240"/>
        <end position="265"/>
    </location>
</feature>
<evidence type="ECO:0000256" key="1">
    <source>
        <dbReference type="ARBA" id="ARBA00004141"/>
    </source>
</evidence>
<keyword evidence="6 7" id="KW-0472">Membrane</keyword>
<sequence length="327" mass="36363">MSDERDSHMKYVSLVVLTIQNAMLGLSMRYVRTKPGDMFLSSTAVLMSEIVKLVICIFVVFTEESHSLKRTIEKLNLFIVKQPYDTLMVGIPSFLYVIQNNLLYLSASNLDAATYQVTYQLKILTTAVFAVILLKRKLLVTQWISLVVLVLGIVSVQMADTRPSDSTKVPDEQNRLLGFAAALGACCLSGYAGIFFERVLKASDVSLWIRNVQLSFLSIPLGLFTTFVSDYSSLRKNGFFFGYDGFVIYVIILQAVGGLIVAMVVKYADNILKGFATSLAIIISCVASIYLFNFVLTFQFIIGVVLVISSVYGYNYKPPQTIAKMPV</sequence>
<evidence type="ECO:0000256" key="7">
    <source>
        <dbReference type="SAM" id="Phobius"/>
    </source>
</evidence>
<dbReference type="InterPro" id="IPR037185">
    <property type="entry name" value="EmrE-like"/>
</dbReference>
<dbReference type="Pfam" id="PF04142">
    <property type="entry name" value="Nuc_sug_transp"/>
    <property type="match status" value="1"/>
</dbReference>
<evidence type="ECO:0000313" key="9">
    <source>
        <dbReference type="EMBL" id="KAK6634742.1"/>
    </source>
</evidence>
<comment type="caution">
    <text evidence="9">The sequence shown here is derived from an EMBL/GenBank/DDBJ whole genome shotgun (WGS) entry which is preliminary data.</text>
</comment>
<evidence type="ECO:0000256" key="2">
    <source>
        <dbReference type="ARBA" id="ARBA00009976"/>
    </source>
</evidence>
<keyword evidence="3" id="KW-0762">Sugar transport</keyword>
<name>A0AAN8P6D3_POLSC</name>
<evidence type="ECO:0000256" key="5">
    <source>
        <dbReference type="ARBA" id="ARBA00022989"/>
    </source>
</evidence>
<comment type="similarity">
    <text evidence="2">Belongs to the nucleotide-sugar transporter family. SLC35A subfamily.</text>
</comment>
<dbReference type="EMBL" id="JAWJWE010000005">
    <property type="protein sequence ID" value="KAK6634742.1"/>
    <property type="molecule type" value="Genomic_DNA"/>
</dbReference>
<feature type="transmembrane region" description="Helical" evidence="7">
    <location>
        <begin position="176"/>
        <end position="196"/>
    </location>
</feature>
<feature type="transmembrane region" description="Helical" evidence="7">
    <location>
        <begin position="298"/>
        <end position="316"/>
    </location>
</feature>